<comment type="caution">
    <text evidence="2">The sequence shown here is derived from an EMBL/GenBank/DDBJ whole genome shotgun (WGS) entry which is preliminary data.</text>
</comment>
<evidence type="ECO:0000313" key="3">
    <source>
        <dbReference type="EMBL" id="MFC7256995.1"/>
    </source>
</evidence>
<protein>
    <submittedName>
        <fullName evidence="2">DUF3311 domain-containing protein</fullName>
    </submittedName>
</protein>
<name>A0ABD5ZVV4_9EURY</name>
<dbReference type="EMBL" id="JBHTAT010000003">
    <property type="protein sequence ID" value="MFC7256995.1"/>
    <property type="molecule type" value="Genomic_DNA"/>
</dbReference>
<dbReference type="AlphaFoldDB" id="A0ABD5ZVV4"/>
<feature type="transmembrane region" description="Helical" evidence="1">
    <location>
        <begin position="38"/>
        <end position="56"/>
    </location>
</feature>
<keyword evidence="1" id="KW-1133">Transmembrane helix</keyword>
<proteinExistence type="predicted"/>
<dbReference type="GeneID" id="96953125"/>
<evidence type="ECO:0000313" key="2">
    <source>
        <dbReference type="EMBL" id="MFC7254800.1"/>
    </source>
</evidence>
<reference evidence="2" key="3">
    <citation type="submission" date="2024-09" db="EMBL/GenBank/DDBJ databases">
        <authorList>
            <person name="Sun Q."/>
        </authorList>
    </citation>
    <scope>NUCLEOTIDE SEQUENCE</scope>
    <source>
        <strain evidence="2">CGMCC 4.163</strain>
    </source>
</reference>
<keyword evidence="4" id="KW-1185">Reference proteome</keyword>
<dbReference type="InterPro" id="IPR021741">
    <property type="entry name" value="DUF3311"/>
</dbReference>
<evidence type="ECO:0000313" key="4">
    <source>
        <dbReference type="Proteomes" id="UP001596434"/>
    </source>
</evidence>
<accession>A0ABD5ZVV4</accession>
<gene>
    <name evidence="2" type="ORF">ACFQKE_05705</name>
    <name evidence="3" type="ORF">ACFQKE_17175</name>
</gene>
<dbReference type="EMBL" id="JBHTAT010000001">
    <property type="protein sequence ID" value="MFC7254800.1"/>
    <property type="molecule type" value="Genomic_DNA"/>
</dbReference>
<organism evidence="2 4">
    <name type="scientific">Haloplanus litoreus</name>
    <dbReference type="NCBI Taxonomy" id="767515"/>
    <lineage>
        <taxon>Archaea</taxon>
        <taxon>Methanobacteriati</taxon>
        <taxon>Methanobacteriota</taxon>
        <taxon>Stenosarchaea group</taxon>
        <taxon>Halobacteria</taxon>
        <taxon>Halobacteriales</taxon>
        <taxon>Haloferacaceae</taxon>
        <taxon>Haloplanus</taxon>
    </lineage>
</organism>
<sequence length="85" mass="9544">MRSIRDWLWIATFVVLVTFSVPWFLWGTSTVVAGLPVWLWWHVGWMGVAAVAFALFTRHGWDRLMGVDTEAGLGAGGRPERGGDR</sequence>
<keyword evidence="1" id="KW-0812">Transmembrane</keyword>
<dbReference type="RefSeq" id="WP_379702996.1">
    <property type="nucleotide sequence ID" value="NZ_JBHTAT010000001.1"/>
</dbReference>
<reference evidence="2" key="1">
    <citation type="journal article" date="2014" name="Int. J. Syst. Evol. Microbiol.">
        <title>Complete genome sequence of Corynebacterium casei LMG S-19264T (=DSM 44701T), isolated from a smear-ripened cheese.</title>
        <authorList>
            <consortium name="US DOE Joint Genome Institute (JGI-PGF)"/>
            <person name="Walter F."/>
            <person name="Albersmeier A."/>
            <person name="Kalinowski J."/>
            <person name="Ruckert C."/>
        </authorList>
    </citation>
    <scope>NUCLEOTIDE SEQUENCE [LARGE SCALE GENOMIC DNA]</scope>
    <source>
        <strain evidence="2">CGMCC 4.163</strain>
    </source>
</reference>
<reference evidence="4" key="2">
    <citation type="journal article" date="2019" name="Int. J. Syst. Evol. Microbiol.">
        <title>The Global Catalogue of Microorganisms (GCM) 10K type strain sequencing project: providing services to taxonomists for standard genome sequencing and annotation.</title>
        <authorList>
            <consortium name="The Broad Institute Genomics Platform"/>
            <consortium name="The Broad Institute Genome Sequencing Center for Infectious Disease"/>
            <person name="Wu L."/>
            <person name="Ma J."/>
        </authorList>
    </citation>
    <scope>NUCLEOTIDE SEQUENCE [LARGE SCALE GENOMIC DNA]</scope>
    <source>
        <strain evidence="4">GX21</strain>
    </source>
</reference>
<dbReference type="Pfam" id="PF11755">
    <property type="entry name" value="DUF3311"/>
    <property type="match status" value="1"/>
</dbReference>
<feature type="transmembrane region" description="Helical" evidence="1">
    <location>
        <begin position="7"/>
        <end position="26"/>
    </location>
</feature>
<dbReference type="Proteomes" id="UP001596434">
    <property type="component" value="Unassembled WGS sequence"/>
</dbReference>
<evidence type="ECO:0000256" key="1">
    <source>
        <dbReference type="SAM" id="Phobius"/>
    </source>
</evidence>
<keyword evidence="1" id="KW-0472">Membrane</keyword>